<evidence type="ECO:0000313" key="3">
    <source>
        <dbReference type="Proteomes" id="UP000029448"/>
    </source>
</evidence>
<comment type="caution">
    <text evidence="2">The sequence shown here is derived from an EMBL/GenBank/DDBJ whole genome shotgun (WGS) entry which is preliminary data.</text>
</comment>
<keyword evidence="3" id="KW-1185">Reference proteome</keyword>
<reference evidence="2 3" key="1">
    <citation type="submission" date="2014-06" db="EMBL/GenBank/DDBJ databases">
        <title>Functional and comparative genomic analyses of the Drosophila gut microbiota identify candidate symbiosis factors.</title>
        <authorList>
            <person name="Newell P.D."/>
            <person name="Chaston J.M."/>
            <person name="Douglas A.E."/>
        </authorList>
    </citation>
    <scope>NUCLEOTIDE SEQUENCE [LARGE SCALE GENOMIC DNA]</scope>
    <source>
        <strain evidence="2 3">DmCS_006</strain>
    </source>
</reference>
<dbReference type="RefSeq" id="WP_035381439.1">
    <property type="nucleotide sequence ID" value="NZ_JAUYUW010000001.1"/>
</dbReference>
<feature type="region of interest" description="Disordered" evidence="1">
    <location>
        <begin position="154"/>
        <end position="178"/>
    </location>
</feature>
<dbReference type="GeneID" id="89479941"/>
<protein>
    <recommendedName>
        <fullName evidence="4">Terminase</fullName>
    </recommendedName>
</protein>
<dbReference type="Proteomes" id="UP000029448">
    <property type="component" value="Unassembled WGS sequence"/>
</dbReference>
<feature type="compositionally biased region" description="Basic and acidic residues" evidence="1">
    <location>
        <begin position="163"/>
        <end position="176"/>
    </location>
</feature>
<accession>A0A094YIP9</accession>
<evidence type="ECO:0000313" key="2">
    <source>
        <dbReference type="EMBL" id="KGB21910.1"/>
    </source>
</evidence>
<feature type="region of interest" description="Disordered" evidence="1">
    <location>
        <begin position="43"/>
        <end position="84"/>
    </location>
</feature>
<dbReference type="EMBL" id="JOKM01000093">
    <property type="protein sequence ID" value="KGB21910.1"/>
    <property type="molecule type" value="Genomic_DNA"/>
</dbReference>
<name>A0A094YIP9_9PROT</name>
<sequence>MARKSSIDWAAVEADFRAGGQSNRQLSEKHGVAESSIRKRIKTEGWVRTNASKVRTKPQSAHQPARTRPAAPAKQGGIPPESADYHLNDRISALASRLVGELEDATAYLGEIADAIEEETAEDRSDRRKQAMLKAISTRDRAETLRTLKQIQMMEAGKAGKKGVKEERKEAAEKAAKGRFARMASPKLVVNNGK</sequence>
<dbReference type="PATRIC" id="fig|104102.7.peg.2641"/>
<proteinExistence type="predicted"/>
<feature type="compositionally biased region" description="Polar residues" evidence="1">
    <location>
        <begin position="49"/>
        <end position="62"/>
    </location>
</feature>
<evidence type="ECO:0000256" key="1">
    <source>
        <dbReference type="SAM" id="MobiDB-lite"/>
    </source>
</evidence>
<dbReference type="STRING" id="104102.AtDm6_2676"/>
<organism evidence="2 3">
    <name type="scientific">Acetobacter tropicalis</name>
    <dbReference type="NCBI Taxonomy" id="104102"/>
    <lineage>
        <taxon>Bacteria</taxon>
        <taxon>Pseudomonadati</taxon>
        <taxon>Pseudomonadota</taxon>
        <taxon>Alphaproteobacteria</taxon>
        <taxon>Acetobacterales</taxon>
        <taxon>Acetobacteraceae</taxon>
        <taxon>Acetobacter</taxon>
    </lineage>
</organism>
<gene>
    <name evidence="2" type="ORF">AtDm6_2676</name>
</gene>
<evidence type="ECO:0008006" key="4">
    <source>
        <dbReference type="Google" id="ProtNLM"/>
    </source>
</evidence>
<dbReference type="AlphaFoldDB" id="A0A094YIP9"/>